<feature type="compositionally biased region" description="Low complexity" evidence="1">
    <location>
        <begin position="115"/>
        <end position="182"/>
    </location>
</feature>
<feature type="transmembrane region" description="Helical" evidence="2">
    <location>
        <begin position="241"/>
        <end position="262"/>
    </location>
</feature>
<reference evidence="3" key="1">
    <citation type="submission" date="2023-11" db="EMBL/GenBank/DDBJ databases">
        <authorList>
            <person name="De Vega J J."/>
            <person name="De Vega J J."/>
        </authorList>
    </citation>
    <scope>NUCLEOTIDE SEQUENCE</scope>
</reference>
<proteinExistence type="predicted"/>
<dbReference type="AlphaFoldDB" id="A0AAD2H7Q9"/>
<feature type="region of interest" description="Disordered" evidence="1">
    <location>
        <begin position="115"/>
        <end position="187"/>
    </location>
</feature>
<dbReference type="Proteomes" id="UP001295794">
    <property type="component" value="Unassembled WGS sequence"/>
</dbReference>
<gene>
    <name evidence="3" type="ORF">MYCIT1_LOCUS13603</name>
</gene>
<protein>
    <submittedName>
        <fullName evidence="3">Uncharacterized protein</fullName>
    </submittedName>
</protein>
<dbReference type="EMBL" id="CAVNYO010000151">
    <property type="protein sequence ID" value="CAK5269689.1"/>
    <property type="molecule type" value="Genomic_DNA"/>
</dbReference>
<comment type="caution">
    <text evidence="3">The sequence shown here is derived from an EMBL/GenBank/DDBJ whole genome shotgun (WGS) entry which is preliminary data.</text>
</comment>
<keyword evidence="2" id="KW-0472">Membrane</keyword>
<evidence type="ECO:0000256" key="2">
    <source>
        <dbReference type="SAM" id="Phobius"/>
    </source>
</evidence>
<evidence type="ECO:0000313" key="3">
    <source>
        <dbReference type="EMBL" id="CAK5269689.1"/>
    </source>
</evidence>
<evidence type="ECO:0000313" key="4">
    <source>
        <dbReference type="Proteomes" id="UP001295794"/>
    </source>
</evidence>
<feature type="region of interest" description="Disordered" evidence="1">
    <location>
        <begin position="391"/>
        <end position="483"/>
    </location>
</feature>
<keyword evidence="4" id="KW-1185">Reference proteome</keyword>
<organism evidence="3 4">
    <name type="scientific">Mycena citricolor</name>
    <dbReference type="NCBI Taxonomy" id="2018698"/>
    <lineage>
        <taxon>Eukaryota</taxon>
        <taxon>Fungi</taxon>
        <taxon>Dikarya</taxon>
        <taxon>Basidiomycota</taxon>
        <taxon>Agaricomycotina</taxon>
        <taxon>Agaricomycetes</taxon>
        <taxon>Agaricomycetidae</taxon>
        <taxon>Agaricales</taxon>
        <taxon>Marasmiineae</taxon>
        <taxon>Mycenaceae</taxon>
        <taxon>Mycena</taxon>
    </lineage>
</organism>
<feature type="non-terminal residue" evidence="3">
    <location>
        <position position="1"/>
    </location>
</feature>
<sequence length="483" mass="48466">GCGIYVTAVNLYMYKCDTRCRPLHSTELIDCGLASGLSSTYSLAATQTLDGGIVSVTLVTHHPPFHPLRRRQPPMRLQRTFWLFAAATVASGQLTIPSLTAVSASAPAASSAAAAAPSVSTPSTTAAASTPAAPSVTTPTTTSTTSASSAPAAVSTPAAPVTSPTTTTTTPISTPTTPTTQSPLPPTTIVSQSVTVDNGVTITIDVTTTSTPVASVTSASPSPSNSSAAASDSSSGLSTGGIVGLAVAGGTALLCLVGFLIWKFGRKNHNEFDDGENIKWPELNSHSAAGADSHPLPVTETGRTGFGGDGELSRAPSTTYGDSTADLHTDPYAVPALPRNDPNNQPYHDDPNAMNAYYDPYRGPVPQTFNDANGPAPAEWGQSEAIPMTQMAGRASPGPQSLYGGRASPGPQAAYGGRASPGPQMAYGGRASPGPQSAYGGGRASPGPQAAFGAGDRASPAPQAAYGGGRASPGPQAAYGGGI</sequence>
<name>A0AAD2H7Q9_9AGAR</name>
<keyword evidence="2" id="KW-1133">Transmembrane helix</keyword>
<accession>A0AAD2H7Q9</accession>
<keyword evidence="2" id="KW-0812">Transmembrane</keyword>
<feature type="region of interest" description="Disordered" evidence="1">
    <location>
        <begin position="211"/>
        <end position="235"/>
    </location>
</feature>
<evidence type="ECO:0000256" key="1">
    <source>
        <dbReference type="SAM" id="MobiDB-lite"/>
    </source>
</evidence>
<dbReference type="EMBL" id="CAVNYO010000151">
    <property type="protein sequence ID" value="CAK5269690.1"/>
    <property type="molecule type" value="Genomic_DNA"/>
</dbReference>
<feature type="region of interest" description="Disordered" evidence="1">
    <location>
        <begin position="285"/>
        <end position="357"/>
    </location>
</feature>